<reference evidence="3 4" key="1">
    <citation type="journal article" date="2008" name="BMC Genomics">
        <title>Complete genome of Phenylobacterium zucineum - a novel facultative intracellular bacterium isolated from human erythroleukemia cell line K562.</title>
        <authorList>
            <person name="Luo Y."/>
            <person name="Xu X."/>
            <person name="Ding Z."/>
            <person name="Liu Z."/>
            <person name="Zhang B."/>
            <person name="Yan Z."/>
            <person name="Sun J."/>
            <person name="Hu S."/>
            <person name="Hu X."/>
        </authorList>
    </citation>
    <scope>NUCLEOTIDE SEQUENCE [LARGE SCALE GENOMIC DNA]</scope>
    <source>
        <strain evidence="3 4">HLK1</strain>
    </source>
</reference>
<dbReference type="Pfam" id="PF08327">
    <property type="entry name" value="AHSA1"/>
    <property type="match status" value="1"/>
</dbReference>
<dbReference type="Proteomes" id="UP000001868">
    <property type="component" value="Chromosome"/>
</dbReference>
<dbReference type="InterPro" id="IPR013538">
    <property type="entry name" value="ASHA1/2-like_C"/>
</dbReference>
<dbReference type="eggNOG" id="COG3832">
    <property type="taxonomic scope" value="Bacteria"/>
</dbReference>
<keyword evidence="4" id="KW-1185">Reference proteome</keyword>
<dbReference type="InterPro" id="IPR023393">
    <property type="entry name" value="START-like_dom_sf"/>
</dbReference>
<dbReference type="OrthoDB" id="9803476at2"/>
<name>B4RDJ1_PHEZH</name>
<sequence length="151" mass="16863">MTDRNVVHATFCIERAYPAAPARVFAAWASPEAKARWFDGPEGFECYERSMDFRSGGSERLWGKHPGGKVSDFQARYFEVIPDARIIYGYDMHVDGVKISVSLATIEFRPDGAGTRLVMTEQGAFLDGYDDAGSREEGTRWLLEKLAASLD</sequence>
<feature type="domain" description="Activator of Hsp90 ATPase homologue 1/2-like C-terminal" evidence="2">
    <location>
        <begin position="19"/>
        <end position="150"/>
    </location>
</feature>
<evidence type="ECO:0000313" key="3">
    <source>
        <dbReference type="EMBL" id="ACG78381.1"/>
    </source>
</evidence>
<dbReference type="SUPFAM" id="SSF55961">
    <property type="entry name" value="Bet v1-like"/>
    <property type="match status" value="1"/>
</dbReference>
<dbReference type="HOGENOM" id="CLU_108923_5_0_5"/>
<dbReference type="CDD" id="cd08900">
    <property type="entry name" value="SRPBCC_CalC_Aha1-like_7"/>
    <property type="match status" value="1"/>
</dbReference>
<dbReference type="AlphaFoldDB" id="B4RDJ1"/>
<protein>
    <recommendedName>
        <fullName evidence="2">Activator of Hsp90 ATPase homologue 1/2-like C-terminal domain-containing protein</fullName>
    </recommendedName>
</protein>
<evidence type="ECO:0000313" key="4">
    <source>
        <dbReference type="Proteomes" id="UP000001868"/>
    </source>
</evidence>
<dbReference type="KEGG" id="pzu:PHZ_c1970"/>
<gene>
    <name evidence="3" type="ordered locus">PHZ_c1970</name>
</gene>
<accession>B4RDJ1</accession>
<dbReference type="EMBL" id="CP000747">
    <property type="protein sequence ID" value="ACG78381.1"/>
    <property type="molecule type" value="Genomic_DNA"/>
</dbReference>
<evidence type="ECO:0000256" key="1">
    <source>
        <dbReference type="ARBA" id="ARBA00006817"/>
    </source>
</evidence>
<organism evidence="3 4">
    <name type="scientific">Phenylobacterium zucineum (strain HLK1)</name>
    <dbReference type="NCBI Taxonomy" id="450851"/>
    <lineage>
        <taxon>Bacteria</taxon>
        <taxon>Pseudomonadati</taxon>
        <taxon>Pseudomonadota</taxon>
        <taxon>Alphaproteobacteria</taxon>
        <taxon>Caulobacterales</taxon>
        <taxon>Caulobacteraceae</taxon>
        <taxon>Phenylobacterium</taxon>
    </lineage>
</organism>
<evidence type="ECO:0000259" key="2">
    <source>
        <dbReference type="Pfam" id="PF08327"/>
    </source>
</evidence>
<dbReference type="STRING" id="450851.PHZ_c1970"/>
<comment type="similarity">
    <text evidence="1">Belongs to the AHA1 family.</text>
</comment>
<proteinExistence type="inferred from homology"/>
<dbReference type="RefSeq" id="WP_012522523.1">
    <property type="nucleotide sequence ID" value="NC_011144.1"/>
</dbReference>
<dbReference type="Gene3D" id="3.30.530.20">
    <property type="match status" value="1"/>
</dbReference>